<proteinExistence type="predicted"/>
<feature type="domain" description="Glyoxalase-like" evidence="1">
    <location>
        <begin position="9"/>
        <end position="153"/>
    </location>
</feature>
<dbReference type="PANTHER" id="PTHR40265:SF1">
    <property type="entry name" value="GLYOXALASE-LIKE DOMAIN-CONTAINING PROTEIN"/>
    <property type="match status" value="1"/>
</dbReference>
<evidence type="ECO:0000259" key="1">
    <source>
        <dbReference type="Pfam" id="PF13468"/>
    </source>
</evidence>
<name>A0A6J7DUA2_9ZZZZ</name>
<dbReference type="InterPro" id="IPR029068">
    <property type="entry name" value="Glyas_Bleomycin-R_OHBP_Dase"/>
</dbReference>
<gene>
    <name evidence="2" type="ORF">UFOPK3401_00983</name>
</gene>
<reference evidence="2" key="1">
    <citation type="submission" date="2020-05" db="EMBL/GenBank/DDBJ databases">
        <authorList>
            <person name="Chiriac C."/>
            <person name="Salcher M."/>
            <person name="Ghai R."/>
            <person name="Kavagutti S V."/>
        </authorList>
    </citation>
    <scope>NUCLEOTIDE SEQUENCE</scope>
</reference>
<accession>A0A6J7DUA2</accession>
<dbReference type="InterPro" id="IPR025870">
    <property type="entry name" value="Glyoxalase-like_dom"/>
</dbReference>
<dbReference type="Pfam" id="PF13468">
    <property type="entry name" value="Glyoxalase_3"/>
    <property type="match status" value="1"/>
</dbReference>
<dbReference type="EMBL" id="CAFBLM010000043">
    <property type="protein sequence ID" value="CAB4874231.1"/>
    <property type="molecule type" value="Genomic_DNA"/>
</dbReference>
<evidence type="ECO:0000313" key="2">
    <source>
        <dbReference type="EMBL" id="CAB4874231.1"/>
    </source>
</evidence>
<dbReference type="AlphaFoldDB" id="A0A6J7DUA2"/>
<dbReference type="PANTHER" id="PTHR40265">
    <property type="entry name" value="BLL2707 PROTEIN"/>
    <property type="match status" value="1"/>
</dbReference>
<sequence>MSQDWAMRLDHVSYAVPASHLGDEVQRLGASAGGIFRDGGRHPRFGTRNFVLPLAGGSYLEVVATLDHPASDRAPFGQAVKYRAERGGGWMAWVLAVDDIASAEQRLGRPAVDGMRHRPDGVDLTWKQLGVKDVMEDPQVPFFVQWLSPAEHHPSIGAEDLPRIERLEIGGDAGSVNDFLGASVDSIEGVTIDFVDDEPGLVAVHLATRFGSVRLD</sequence>
<organism evidence="2">
    <name type="scientific">freshwater metagenome</name>
    <dbReference type="NCBI Taxonomy" id="449393"/>
    <lineage>
        <taxon>unclassified sequences</taxon>
        <taxon>metagenomes</taxon>
        <taxon>ecological metagenomes</taxon>
    </lineage>
</organism>
<dbReference type="Gene3D" id="3.10.180.10">
    <property type="entry name" value="2,3-Dihydroxybiphenyl 1,2-Dioxygenase, domain 1"/>
    <property type="match status" value="1"/>
</dbReference>
<protein>
    <submittedName>
        <fullName evidence="2">Unannotated protein</fullName>
    </submittedName>
</protein>